<keyword evidence="10 18" id="KW-0328">Glycosyltransferase</keyword>
<evidence type="ECO:0000256" key="14">
    <source>
        <dbReference type="ARBA" id="ARBA00022840"/>
    </source>
</evidence>
<dbReference type="InterPro" id="IPR011322">
    <property type="entry name" value="N-reg_PII-like_a/b"/>
</dbReference>
<comment type="subcellular location">
    <subcellularLocation>
        <location evidence="3 18">Cytoplasm</location>
    </subcellularLocation>
</comment>
<protein>
    <recommendedName>
        <fullName evidence="7 18">ATP phosphoribosyltransferase</fullName>
        <shortName evidence="18">ATP-PRT</shortName>
        <shortName evidence="18">ATP-PRTase</shortName>
        <ecNumber evidence="6 18">2.4.2.17</ecNumber>
    </recommendedName>
</protein>
<keyword evidence="11 18" id="KW-0808">Transferase</keyword>
<evidence type="ECO:0000256" key="10">
    <source>
        <dbReference type="ARBA" id="ARBA00022676"/>
    </source>
</evidence>
<evidence type="ECO:0000256" key="18">
    <source>
        <dbReference type="HAMAP-Rule" id="MF_00079"/>
    </source>
</evidence>
<dbReference type="InterPro" id="IPR013820">
    <property type="entry name" value="ATP_PRibTrfase_cat"/>
</dbReference>
<gene>
    <name evidence="18" type="primary">hisG</name>
    <name evidence="21" type="ORF">HKW67_14775</name>
</gene>
<dbReference type="Gene3D" id="3.30.70.120">
    <property type="match status" value="1"/>
</dbReference>
<dbReference type="RefSeq" id="WP_171226117.1">
    <property type="nucleotide sequence ID" value="NZ_CP053085.1"/>
</dbReference>
<dbReference type="PANTHER" id="PTHR21403">
    <property type="entry name" value="ATP PHOSPHORIBOSYLTRANSFERASE ATP-PRTASE"/>
    <property type="match status" value="1"/>
</dbReference>
<dbReference type="Gene3D" id="3.40.190.10">
    <property type="entry name" value="Periplasmic binding protein-like II"/>
    <property type="match status" value="2"/>
</dbReference>
<comment type="pathway">
    <text evidence="4 18">Amino-acid biosynthesis; L-histidine biosynthesis; L-histidine from 5-phospho-alpha-D-ribose 1-diphosphate: step 1/9.</text>
</comment>
<evidence type="ECO:0000256" key="11">
    <source>
        <dbReference type="ARBA" id="ARBA00022679"/>
    </source>
</evidence>
<dbReference type="KEGG" id="ggr:HKW67_14775"/>
<evidence type="ECO:0000256" key="15">
    <source>
        <dbReference type="ARBA" id="ARBA00022842"/>
    </source>
</evidence>
<evidence type="ECO:0000256" key="2">
    <source>
        <dbReference type="ARBA" id="ARBA00001946"/>
    </source>
</evidence>
<evidence type="ECO:0000256" key="13">
    <source>
        <dbReference type="ARBA" id="ARBA00022741"/>
    </source>
</evidence>
<dbReference type="EMBL" id="CP053085">
    <property type="protein sequence ID" value="QJR36684.1"/>
    <property type="molecule type" value="Genomic_DNA"/>
</dbReference>
<feature type="domain" description="ATP phosphoribosyltransferase catalytic" evidence="19">
    <location>
        <begin position="49"/>
        <end position="203"/>
    </location>
</feature>
<comment type="activity regulation">
    <text evidence="18">Feedback inhibited by histidine.</text>
</comment>
<dbReference type="PANTHER" id="PTHR21403:SF10">
    <property type="entry name" value="ATP PHOSPHORIBOSYLTRANSFERASE"/>
    <property type="match status" value="1"/>
</dbReference>
<dbReference type="GO" id="GO:0005524">
    <property type="term" value="F:ATP binding"/>
    <property type="evidence" value="ECO:0007669"/>
    <property type="project" value="UniProtKB-KW"/>
</dbReference>
<evidence type="ECO:0000259" key="19">
    <source>
        <dbReference type="Pfam" id="PF01634"/>
    </source>
</evidence>
<keyword evidence="8 18" id="KW-0963">Cytoplasm</keyword>
<dbReference type="GO" id="GO:0005737">
    <property type="term" value="C:cytoplasm"/>
    <property type="evidence" value="ECO:0007669"/>
    <property type="project" value="UniProtKB-SubCell"/>
</dbReference>
<keyword evidence="9 18" id="KW-0028">Amino-acid biosynthesis</keyword>
<dbReference type="SUPFAM" id="SSF54913">
    <property type="entry name" value="GlnB-like"/>
    <property type="match status" value="1"/>
</dbReference>
<evidence type="ECO:0000256" key="9">
    <source>
        <dbReference type="ARBA" id="ARBA00022605"/>
    </source>
</evidence>
<dbReference type="PROSITE" id="PS01316">
    <property type="entry name" value="ATP_P_PHORIBOSYLTR"/>
    <property type="match status" value="1"/>
</dbReference>
<evidence type="ECO:0000256" key="4">
    <source>
        <dbReference type="ARBA" id="ARBA00004667"/>
    </source>
</evidence>
<dbReference type="AlphaFoldDB" id="A0A6M4INZ8"/>
<evidence type="ECO:0000256" key="1">
    <source>
        <dbReference type="ARBA" id="ARBA00000915"/>
    </source>
</evidence>
<dbReference type="GO" id="GO:0003879">
    <property type="term" value="F:ATP phosphoribosyltransferase activity"/>
    <property type="evidence" value="ECO:0007669"/>
    <property type="project" value="UniProtKB-UniRule"/>
</dbReference>
<dbReference type="Pfam" id="PF08029">
    <property type="entry name" value="HisG_C"/>
    <property type="match status" value="1"/>
</dbReference>
<comment type="function">
    <text evidence="17 18">Catalyzes the condensation of ATP and 5-phosphoribose 1-diphosphate to form N'-(5'-phosphoribosyl)-ATP (PR-ATP). Has a crucial role in the pathway because the rate of histidine biosynthesis seems to be controlled primarily by regulation of HisG enzymatic activity.</text>
</comment>
<evidence type="ECO:0000256" key="17">
    <source>
        <dbReference type="ARBA" id="ARBA00024861"/>
    </source>
</evidence>
<dbReference type="UniPathway" id="UPA00031">
    <property type="reaction ID" value="UER00006"/>
</dbReference>
<proteinExistence type="inferred from homology"/>
<evidence type="ECO:0000256" key="7">
    <source>
        <dbReference type="ARBA" id="ARBA00020998"/>
    </source>
</evidence>
<sequence>MLRIALPNKGRLSEDTRELFNDAGLEVRSSGERALTASLGGEFEAIFVRAQDIPEFVADGAADVGVTGMDLVNESGRELRSHLDLGFGRCRLVVAAKDDSGIRSIEDIGADGKAARVATVFPRITRTFFESRGRPVEVVPVSGAAEIAPHLGIADIVVDLTSTGSTLKMNGLREIETVMKSSAHLVTAMNGPRNGDPSRVQELNDLVTALGSVIRARGQRYLMANVPRAALDEVRAVLPGLNGPTVIEIADHGKYVAVHAVVSADTIYRTISQLRALGGEGILVTRIERLVP</sequence>
<keyword evidence="16 18" id="KW-0368">Histidine biosynthesis</keyword>
<comment type="cofactor">
    <cofactor evidence="2 18">
        <name>Mg(2+)</name>
        <dbReference type="ChEBI" id="CHEBI:18420"/>
    </cofactor>
</comment>
<dbReference type="InterPro" id="IPR020621">
    <property type="entry name" value="ATP-PRT_HisG_long"/>
</dbReference>
<keyword evidence="13 18" id="KW-0547">Nucleotide-binding</keyword>
<evidence type="ECO:0000256" key="12">
    <source>
        <dbReference type="ARBA" id="ARBA00022723"/>
    </source>
</evidence>
<feature type="domain" description="Histidine biosynthesis HisG C-terminal" evidence="20">
    <location>
        <begin position="216"/>
        <end position="289"/>
    </location>
</feature>
<evidence type="ECO:0000256" key="5">
    <source>
        <dbReference type="ARBA" id="ARBA00007955"/>
    </source>
</evidence>
<dbReference type="NCBIfam" id="TIGR03455">
    <property type="entry name" value="HisG_C-term"/>
    <property type="match status" value="1"/>
</dbReference>
<evidence type="ECO:0000313" key="21">
    <source>
        <dbReference type="EMBL" id="QJR36684.1"/>
    </source>
</evidence>
<evidence type="ECO:0000256" key="16">
    <source>
        <dbReference type="ARBA" id="ARBA00023102"/>
    </source>
</evidence>
<evidence type="ECO:0000259" key="20">
    <source>
        <dbReference type="Pfam" id="PF08029"/>
    </source>
</evidence>
<organism evidence="21 22">
    <name type="scientific">Gemmatimonas groenlandica</name>
    <dbReference type="NCBI Taxonomy" id="2732249"/>
    <lineage>
        <taxon>Bacteria</taxon>
        <taxon>Pseudomonadati</taxon>
        <taxon>Gemmatimonadota</taxon>
        <taxon>Gemmatimonadia</taxon>
        <taxon>Gemmatimonadales</taxon>
        <taxon>Gemmatimonadaceae</taxon>
        <taxon>Gemmatimonas</taxon>
    </lineage>
</organism>
<dbReference type="FunFam" id="3.30.70.120:FF:000002">
    <property type="entry name" value="ATP phosphoribosyltransferase"/>
    <property type="match status" value="1"/>
</dbReference>
<evidence type="ECO:0000256" key="3">
    <source>
        <dbReference type="ARBA" id="ARBA00004496"/>
    </source>
</evidence>
<keyword evidence="12 18" id="KW-0479">Metal-binding</keyword>
<dbReference type="Proteomes" id="UP000500938">
    <property type="component" value="Chromosome"/>
</dbReference>
<comment type="catalytic activity">
    <reaction evidence="1 18">
        <text>1-(5-phospho-beta-D-ribosyl)-ATP + diphosphate = 5-phospho-alpha-D-ribose 1-diphosphate + ATP</text>
        <dbReference type="Rhea" id="RHEA:18473"/>
        <dbReference type="ChEBI" id="CHEBI:30616"/>
        <dbReference type="ChEBI" id="CHEBI:33019"/>
        <dbReference type="ChEBI" id="CHEBI:58017"/>
        <dbReference type="ChEBI" id="CHEBI:73183"/>
        <dbReference type="EC" id="2.4.2.17"/>
    </reaction>
</comment>
<dbReference type="GO" id="GO:0000105">
    <property type="term" value="P:L-histidine biosynthetic process"/>
    <property type="evidence" value="ECO:0007669"/>
    <property type="project" value="UniProtKB-UniRule"/>
</dbReference>
<evidence type="ECO:0000256" key="8">
    <source>
        <dbReference type="ARBA" id="ARBA00022490"/>
    </source>
</evidence>
<dbReference type="InterPro" id="IPR013115">
    <property type="entry name" value="HisG_C"/>
</dbReference>
<dbReference type="SUPFAM" id="SSF53850">
    <property type="entry name" value="Periplasmic binding protein-like II"/>
    <property type="match status" value="1"/>
</dbReference>
<dbReference type="EC" id="2.4.2.17" evidence="6 18"/>
<dbReference type="HAMAP" id="MF_00079">
    <property type="entry name" value="HisG_Long"/>
    <property type="match status" value="1"/>
</dbReference>
<dbReference type="Pfam" id="PF01634">
    <property type="entry name" value="HisG"/>
    <property type="match status" value="1"/>
</dbReference>
<comment type="similarity">
    <text evidence="5 18">Belongs to the ATP phosphoribosyltransferase family. Long subfamily.</text>
</comment>
<evidence type="ECO:0000256" key="6">
    <source>
        <dbReference type="ARBA" id="ARBA00011946"/>
    </source>
</evidence>
<name>A0A6M4INZ8_9BACT</name>
<dbReference type="InterPro" id="IPR015867">
    <property type="entry name" value="N-reg_PII/ATP_PRibTrfase_C"/>
</dbReference>
<dbReference type="GO" id="GO:0000287">
    <property type="term" value="F:magnesium ion binding"/>
    <property type="evidence" value="ECO:0007669"/>
    <property type="project" value="UniProtKB-UniRule"/>
</dbReference>
<accession>A0A6M4INZ8</accession>
<keyword evidence="22" id="KW-1185">Reference proteome</keyword>
<dbReference type="InterPro" id="IPR001348">
    <property type="entry name" value="ATP_PRibTrfase_HisG"/>
</dbReference>
<evidence type="ECO:0000313" key="22">
    <source>
        <dbReference type="Proteomes" id="UP000500938"/>
    </source>
</evidence>
<dbReference type="InterPro" id="IPR018198">
    <property type="entry name" value="ATP_PRibTrfase_CS"/>
</dbReference>
<dbReference type="NCBIfam" id="TIGR00070">
    <property type="entry name" value="hisG"/>
    <property type="match status" value="1"/>
</dbReference>
<reference evidence="21 22" key="1">
    <citation type="submission" date="2020-05" db="EMBL/GenBank/DDBJ databases">
        <title>Complete genome sequence of Gemmatimonas greenlandica TET16.</title>
        <authorList>
            <person name="Zeng Y."/>
        </authorList>
    </citation>
    <scope>NUCLEOTIDE SEQUENCE [LARGE SCALE GENOMIC DNA]</scope>
    <source>
        <strain evidence="21 22">TET16</strain>
    </source>
</reference>
<keyword evidence="14 18" id="KW-0067">ATP-binding</keyword>
<keyword evidence="15 18" id="KW-0460">Magnesium</keyword>